<organism evidence="2 3">
    <name type="scientific">Leishmania lindenbergi</name>
    <dbReference type="NCBI Taxonomy" id="651832"/>
    <lineage>
        <taxon>Eukaryota</taxon>
        <taxon>Discoba</taxon>
        <taxon>Euglenozoa</taxon>
        <taxon>Kinetoplastea</taxon>
        <taxon>Metakinetoplastina</taxon>
        <taxon>Trypanosomatida</taxon>
        <taxon>Trypanosomatidae</taxon>
        <taxon>Leishmaniinae</taxon>
        <taxon>Leishmania</taxon>
    </lineage>
</organism>
<dbReference type="AlphaFoldDB" id="A0AAW2ZXL3"/>
<accession>A0AAW2ZXL3</accession>
<proteinExistence type="predicted"/>
<evidence type="ECO:0000313" key="3">
    <source>
        <dbReference type="Proteomes" id="UP001500131"/>
    </source>
</evidence>
<protein>
    <submittedName>
        <fullName evidence="2">Uncharacterized protein</fullName>
    </submittedName>
</protein>
<feature type="region of interest" description="Disordered" evidence="1">
    <location>
        <begin position="46"/>
        <end position="85"/>
    </location>
</feature>
<keyword evidence="3" id="KW-1185">Reference proteome</keyword>
<feature type="compositionally biased region" description="Polar residues" evidence="1">
    <location>
        <begin position="55"/>
        <end position="72"/>
    </location>
</feature>
<reference evidence="2 3" key="1">
    <citation type="submission" date="2024-02" db="EMBL/GenBank/DDBJ databases">
        <title>FIRST GENOME SEQUENCES OF Leishmania (Viannia) shawi, Leishmania (Viannia) lindenbergi AND Leishmania (Viannia) utingensis.</title>
        <authorList>
            <person name="Resadore F."/>
            <person name="Custodio M.G.F."/>
            <person name="Boite M.C."/>
            <person name="Cupolillo E."/>
            <person name="Ferreira G.E.M."/>
        </authorList>
    </citation>
    <scope>NUCLEOTIDE SEQUENCE [LARGE SCALE GENOMIC DNA]</scope>
    <source>
        <strain evidence="2 3">MHOM/BR/1966/M15733</strain>
    </source>
</reference>
<dbReference type="EMBL" id="JBAMZK010000036">
    <property type="protein sequence ID" value="KAL0494600.1"/>
    <property type="molecule type" value="Genomic_DNA"/>
</dbReference>
<sequence>MSTESGVSSFRQTAEAADLSLMQNATHARCYARASRRAPRKIDAMAPAKLRSDAHNSCTGERSEGGQPSTMQRADEPATAARASWQRWRRSDCVVA</sequence>
<name>A0AAW2ZXL3_9TRYP</name>
<dbReference type="Proteomes" id="UP001500131">
    <property type="component" value="Unassembled WGS sequence"/>
</dbReference>
<evidence type="ECO:0000256" key="1">
    <source>
        <dbReference type="SAM" id="MobiDB-lite"/>
    </source>
</evidence>
<gene>
    <name evidence="2" type="ORF">Q4I31_007724</name>
</gene>
<evidence type="ECO:0000313" key="2">
    <source>
        <dbReference type="EMBL" id="KAL0494600.1"/>
    </source>
</evidence>
<comment type="caution">
    <text evidence="2">The sequence shown here is derived from an EMBL/GenBank/DDBJ whole genome shotgun (WGS) entry which is preliminary data.</text>
</comment>